<evidence type="ECO:0000313" key="2">
    <source>
        <dbReference type="Proteomes" id="UP001163835"/>
    </source>
</evidence>
<name>A0ACC1TIS1_9AGAR</name>
<keyword evidence="2" id="KW-1185">Reference proteome</keyword>
<dbReference type="Proteomes" id="UP001163835">
    <property type="component" value="Unassembled WGS sequence"/>
</dbReference>
<reference evidence="1" key="1">
    <citation type="submission" date="2022-09" db="EMBL/GenBank/DDBJ databases">
        <title>A Global Phylogenomic Analysis of the Shiitake Genus Lentinula.</title>
        <authorList>
            <consortium name="DOE Joint Genome Institute"/>
            <person name="Sierra-Patev S."/>
            <person name="Min B."/>
            <person name="Naranjo-Ortiz M."/>
            <person name="Looney B."/>
            <person name="Konkel Z."/>
            <person name="Slot J.C."/>
            <person name="Sakamoto Y."/>
            <person name="Steenwyk J.L."/>
            <person name="Rokas A."/>
            <person name="Carro J."/>
            <person name="Camarero S."/>
            <person name="Ferreira P."/>
            <person name="Molpeceres G."/>
            <person name="Ruiz-Duenas F.J."/>
            <person name="Serrano A."/>
            <person name="Henrissat B."/>
            <person name="Drula E."/>
            <person name="Hughes K.W."/>
            <person name="Mata J.L."/>
            <person name="Ishikawa N.K."/>
            <person name="Vargas-Isla R."/>
            <person name="Ushijima S."/>
            <person name="Smith C.A."/>
            <person name="Ahrendt S."/>
            <person name="Andreopoulos W."/>
            <person name="He G."/>
            <person name="Labutti K."/>
            <person name="Lipzen A."/>
            <person name="Ng V."/>
            <person name="Riley R."/>
            <person name="Sandor L."/>
            <person name="Barry K."/>
            <person name="Martinez A.T."/>
            <person name="Xiao Y."/>
            <person name="Gibbons J.G."/>
            <person name="Terashima K."/>
            <person name="Grigoriev I.V."/>
            <person name="Hibbett D.S."/>
        </authorList>
    </citation>
    <scope>NUCLEOTIDE SEQUENCE</scope>
    <source>
        <strain evidence="1">TMI1499</strain>
    </source>
</reference>
<gene>
    <name evidence="1" type="ORF">F5876DRAFT_14021</name>
</gene>
<accession>A0ACC1TIS1</accession>
<feature type="non-terminal residue" evidence="1">
    <location>
        <position position="176"/>
    </location>
</feature>
<comment type="caution">
    <text evidence="1">The sequence shown here is derived from an EMBL/GenBank/DDBJ whole genome shotgun (WGS) entry which is preliminary data.</text>
</comment>
<sequence>RARPRQGGQRITSDWLLDLDDRECLWPFRFTASEIFHLCDALTIPMIIKTKSGYKFPRVEALCLLLARMRDSGDAYRMTMLYNRCQSSISEIFNELVVYVDRTWSPLLTFNTNGVLAPECLAEYAKAVHEYGAPLTGIWGFIDCTIRHICRPSHFQRAAYNGYKKYHALKYQAVLL</sequence>
<proteinExistence type="predicted"/>
<feature type="non-terminal residue" evidence="1">
    <location>
        <position position="1"/>
    </location>
</feature>
<protein>
    <submittedName>
        <fullName evidence="1">Uncharacterized protein</fullName>
    </submittedName>
</protein>
<dbReference type="EMBL" id="MU795953">
    <property type="protein sequence ID" value="KAJ3804518.1"/>
    <property type="molecule type" value="Genomic_DNA"/>
</dbReference>
<evidence type="ECO:0000313" key="1">
    <source>
        <dbReference type="EMBL" id="KAJ3804518.1"/>
    </source>
</evidence>
<organism evidence="1 2">
    <name type="scientific">Lentinula aff. lateritia</name>
    <dbReference type="NCBI Taxonomy" id="2804960"/>
    <lineage>
        <taxon>Eukaryota</taxon>
        <taxon>Fungi</taxon>
        <taxon>Dikarya</taxon>
        <taxon>Basidiomycota</taxon>
        <taxon>Agaricomycotina</taxon>
        <taxon>Agaricomycetes</taxon>
        <taxon>Agaricomycetidae</taxon>
        <taxon>Agaricales</taxon>
        <taxon>Marasmiineae</taxon>
        <taxon>Omphalotaceae</taxon>
        <taxon>Lentinula</taxon>
    </lineage>
</organism>